<proteinExistence type="predicted"/>
<evidence type="ECO:0000313" key="1">
    <source>
        <dbReference type="EMBL" id="QNT69140.1"/>
    </source>
</evidence>
<accession>A0A7H1N0A4</accession>
<dbReference type="EMBL" id="CP053923">
    <property type="protein sequence ID" value="QNT69140.1"/>
    <property type="molecule type" value="Genomic_DNA"/>
</dbReference>
<sequence>MESAFAAATDALFADPNLSLAAIYRAGGTGDGVAVRAIPLAERPGFGGDALVAMTNAGRAFLVHRDDLAGQTLKTGDTLAIDGATWRVRSAHERPPLAWAVDCTRIG</sequence>
<dbReference type="RefSeq" id="WP_190262652.1">
    <property type="nucleotide sequence ID" value="NZ_CP053923.1"/>
</dbReference>
<dbReference type="GO" id="GO:0019068">
    <property type="term" value="P:virion assembly"/>
    <property type="evidence" value="ECO:0007669"/>
    <property type="project" value="InterPro"/>
</dbReference>
<organism evidence="1 2">
    <name type="scientific">Defluviicoccus vanus</name>
    <dbReference type="NCBI Taxonomy" id="111831"/>
    <lineage>
        <taxon>Bacteria</taxon>
        <taxon>Pseudomonadati</taxon>
        <taxon>Pseudomonadota</taxon>
        <taxon>Alphaproteobacteria</taxon>
        <taxon>Rhodospirillales</taxon>
        <taxon>Rhodospirillaceae</taxon>
        <taxon>Defluviicoccus</taxon>
    </lineage>
</organism>
<gene>
    <name evidence="1" type="ORF">HQ394_07005</name>
</gene>
<dbReference type="Proteomes" id="UP000516369">
    <property type="component" value="Chromosome"/>
</dbReference>
<keyword evidence="2" id="KW-1185">Reference proteome</keyword>
<name>A0A7H1N0A4_9PROT</name>
<dbReference type="Pfam" id="PF05354">
    <property type="entry name" value="Phage_attach"/>
    <property type="match status" value="1"/>
</dbReference>
<dbReference type="InterPro" id="IPR008018">
    <property type="entry name" value="Phage_tail_attach_FII"/>
</dbReference>
<reference evidence="1 2" key="1">
    <citation type="submission" date="2020-05" db="EMBL/GenBank/DDBJ databases">
        <title>Complete closed genome sequence of Defluviicoccus vanus.</title>
        <authorList>
            <person name="Bessarab I."/>
            <person name="Arumugam K."/>
            <person name="Maszenan A.M."/>
            <person name="Seviour R.J."/>
            <person name="Williams R.B."/>
        </authorList>
    </citation>
    <scope>NUCLEOTIDE SEQUENCE [LARGE SCALE GENOMIC DNA]</scope>
    <source>
        <strain evidence="1 2">Ben 114</strain>
    </source>
</reference>
<dbReference type="KEGG" id="dvn:HQ394_07005"/>
<protein>
    <submittedName>
        <fullName evidence="1">Uncharacterized protein</fullName>
    </submittedName>
</protein>
<dbReference type="AlphaFoldDB" id="A0A7H1N0A4"/>
<evidence type="ECO:0000313" key="2">
    <source>
        <dbReference type="Proteomes" id="UP000516369"/>
    </source>
</evidence>